<reference evidence="2 3" key="1">
    <citation type="submission" date="2009-11" db="EMBL/GenBank/DDBJ databases">
        <title>Annotation of Allomyces macrogynus ATCC 38327.</title>
        <authorList>
            <consortium name="The Broad Institute Genome Sequencing Platform"/>
            <person name="Russ C."/>
            <person name="Cuomo C."/>
            <person name="Burger G."/>
            <person name="Gray M.W."/>
            <person name="Holland P.W.H."/>
            <person name="King N."/>
            <person name="Lang F.B.F."/>
            <person name="Roger A.J."/>
            <person name="Ruiz-Trillo I."/>
            <person name="Young S.K."/>
            <person name="Zeng Q."/>
            <person name="Gargeya S."/>
            <person name="Fitzgerald M."/>
            <person name="Haas B."/>
            <person name="Abouelleil A."/>
            <person name="Alvarado L."/>
            <person name="Arachchi H.M."/>
            <person name="Berlin A."/>
            <person name="Chapman S.B."/>
            <person name="Gearin G."/>
            <person name="Goldberg J."/>
            <person name="Griggs A."/>
            <person name="Gujja S."/>
            <person name="Hansen M."/>
            <person name="Heiman D."/>
            <person name="Howarth C."/>
            <person name="Larimer J."/>
            <person name="Lui A."/>
            <person name="MacDonald P.J.P."/>
            <person name="McCowen C."/>
            <person name="Montmayeur A."/>
            <person name="Murphy C."/>
            <person name="Neiman D."/>
            <person name="Pearson M."/>
            <person name="Priest M."/>
            <person name="Roberts A."/>
            <person name="Saif S."/>
            <person name="Shea T."/>
            <person name="Sisk P."/>
            <person name="Stolte C."/>
            <person name="Sykes S."/>
            <person name="Wortman J."/>
            <person name="Nusbaum C."/>
            <person name="Birren B."/>
        </authorList>
    </citation>
    <scope>NUCLEOTIDE SEQUENCE [LARGE SCALE GENOMIC DNA]</scope>
    <source>
        <strain evidence="2 3">ATCC 38327</strain>
    </source>
</reference>
<feature type="compositionally biased region" description="Basic residues" evidence="1">
    <location>
        <begin position="175"/>
        <end position="191"/>
    </location>
</feature>
<dbReference type="VEuPathDB" id="FungiDB:AMAG_19256"/>
<evidence type="ECO:0000313" key="2">
    <source>
        <dbReference type="EMBL" id="KNE64616.1"/>
    </source>
</evidence>
<dbReference type="EMBL" id="GG745345">
    <property type="protein sequence ID" value="KNE64616.1"/>
    <property type="molecule type" value="Genomic_DNA"/>
</dbReference>
<keyword evidence="3" id="KW-1185">Reference proteome</keyword>
<sequence length="199" mass="21160">MAAPVITIDSDDEVTVSLPASWKTAAPSRPLEASARQRIVVQLDDDDDDDIIPSAPALAQAPTRRARRVAAVSDTVTEPTPQSPARRDAPRRSRRPPDPPPAPVPAVAPRLTPPTSAPVPAPTPAVDNDDWDDFDLTTSMPPPGHVSIKSSSPARATRSRSSSLPATPATPRILRPSKRPARPSRPSRKRPNPGGWFGG</sequence>
<feature type="compositionally biased region" description="Pro residues" evidence="1">
    <location>
        <begin position="98"/>
        <end position="123"/>
    </location>
</feature>
<dbReference type="AlphaFoldDB" id="A0A0L0SQ22"/>
<dbReference type="Proteomes" id="UP000054350">
    <property type="component" value="Unassembled WGS sequence"/>
</dbReference>
<organism evidence="2 3">
    <name type="scientific">Allomyces macrogynus (strain ATCC 38327)</name>
    <name type="common">Allomyces javanicus var. macrogynus</name>
    <dbReference type="NCBI Taxonomy" id="578462"/>
    <lineage>
        <taxon>Eukaryota</taxon>
        <taxon>Fungi</taxon>
        <taxon>Fungi incertae sedis</taxon>
        <taxon>Blastocladiomycota</taxon>
        <taxon>Blastocladiomycetes</taxon>
        <taxon>Blastocladiales</taxon>
        <taxon>Blastocladiaceae</taxon>
        <taxon>Allomyces</taxon>
    </lineage>
</organism>
<feature type="compositionally biased region" description="Low complexity" evidence="1">
    <location>
        <begin position="150"/>
        <end position="172"/>
    </location>
</feature>
<evidence type="ECO:0000313" key="3">
    <source>
        <dbReference type="Proteomes" id="UP000054350"/>
    </source>
</evidence>
<proteinExistence type="predicted"/>
<feature type="compositionally biased region" description="Basic and acidic residues" evidence="1">
    <location>
        <begin position="85"/>
        <end position="97"/>
    </location>
</feature>
<feature type="region of interest" description="Disordered" evidence="1">
    <location>
        <begin position="42"/>
        <end position="199"/>
    </location>
</feature>
<protein>
    <submittedName>
        <fullName evidence="2">Uncharacterized protein</fullName>
    </submittedName>
</protein>
<name>A0A0L0SQ22_ALLM3</name>
<reference evidence="3" key="2">
    <citation type="submission" date="2009-11" db="EMBL/GenBank/DDBJ databases">
        <title>The Genome Sequence of Allomyces macrogynus strain ATCC 38327.</title>
        <authorList>
            <consortium name="The Broad Institute Genome Sequencing Platform"/>
            <person name="Russ C."/>
            <person name="Cuomo C."/>
            <person name="Shea T."/>
            <person name="Young S.K."/>
            <person name="Zeng Q."/>
            <person name="Koehrsen M."/>
            <person name="Haas B."/>
            <person name="Borodovsky M."/>
            <person name="Guigo R."/>
            <person name="Alvarado L."/>
            <person name="Berlin A."/>
            <person name="Borenstein D."/>
            <person name="Chen Z."/>
            <person name="Engels R."/>
            <person name="Freedman E."/>
            <person name="Gellesch M."/>
            <person name="Goldberg J."/>
            <person name="Griggs A."/>
            <person name="Gujja S."/>
            <person name="Heiman D."/>
            <person name="Hepburn T."/>
            <person name="Howarth C."/>
            <person name="Jen D."/>
            <person name="Larson L."/>
            <person name="Lewis B."/>
            <person name="Mehta T."/>
            <person name="Park D."/>
            <person name="Pearson M."/>
            <person name="Roberts A."/>
            <person name="Saif S."/>
            <person name="Shenoy N."/>
            <person name="Sisk P."/>
            <person name="Stolte C."/>
            <person name="Sykes S."/>
            <person name="Walk T."/>
            <person name="White J."/>
            <person name="Yandava C."/>
            <person name="Burger G."/>
            <person name="Gray M.W."/>
            <person name="Holland P.W.H."/>
            <person name="King N."/>
            <person name="Lang F.B.F."/>
            <person name="Roger A.J."/>
            <person name="Ruiz-Trillo I."/>
            <person name="Lander E."/>
            <person name="Nusbaum C."/>
        </authorList>
    </citation>
    <scope>NUCLEOTIDE SEQUENCE [LARGE SCALE GENOMIC DNA]</scope>
    <source>
        <strain evidence="3">ATCC 38327</strain>
    </source>
</reference>
<evidence type="ECO:0000256" key="1">
    <source>
        <dbReference type="SAM" id="MobiDB-lite"/>
    </source>
</evidence>
<accession>A0A0L0SQ22</accession>
<gene>
    <name evidence="2" type="ORF">AMAG_19256</name>
</gene>